<name>A0ACC5XDI3_PANGG</name>
<organism evidence="1 2">
    <name type="scientific">Pangasianodon gigas</name>
    <name type="common">Mekong giant catfish</name>
    <name type="synonym">Pangasius gigas</name>
    <dbReference type="NCBI Taxonomy" id="30993"/>
    <lineage>
        <taxon>Eukaryota</taxon>
        <taxon>Metazoa</taxon>
        <taxon>Chordata</taxon>
        <taxon>Craniata</taxon>
        <taxon>Vertebrata</taxon>
        <taxon>Euteleostomi</taxon>
        <taxon>Actinopterygii</taxon>
        <taxon>Neopterygii</taxon>
        <taxon>Teleostei</taxon>
        <taxon>Ostariophysi</taxon>
        <taxon>Siluriformes</taxon>
        <taxon>Pangasiidae</taxon>
        <taxon>Pangasianodon</taxon>
    </lineage>
</organism>
<keyword evidence="2" id="KW-1185">Reference proteome</keyword>
<sequence length="220" mass="24759">MDRGGQGRCHPNLLKLWREVFPLALATVVPERGELGLECIPDTSAQHISTSSSAASHSSPCLHSDGMRVSHLSCTTLSFFLSSPGMREHPPISVCELADHIERLKANDNLLFSQEYESIDPGQQFTCENSNMEVNKLKNRYANVIAYDHSRVVLTSVDAVPGSNYINANYIDGYRKQNTYIATQDPLPETFSDFWRMVWEQRTSTIIMLTRMEEKSQVSS</sequence>
<gene>
    <name evidence="1" type="ORF">PGIGA_G00095120</name>
</gene>
<dbReference type="Proteomes" id="UP000829447">
    <property type="component" value="Linkage Group LG19"/>
</dbReference>
<evidence type="ECO:0000313" key="1">
    <source>
        <dbReference type="EMBL" id="MCI4389195.1"/>
    </source>
</evidence>
<evidence type="ECO:0000313" key="2">
    <source>
        <dbReference type="Proteomes" id="UP000829447"/>
    </source>
</evidence>
<accession>A0ACC5XDI3</accession>
<comment type="caution">
    <text evidence="1">The sequence shown here is derived from an EMBL/GenBank/DDBJ whole genome shotgun (WGS) entry which is preliminary data.</text>
</comment>
<proteinExistence type="predicted"/>
<protein>
    <submittedName>
        <fullName evidence="1">Uncharacterized protein</fullName>
    </submittedName>
</protein>
<dbReference type="EMBL" id="CM040472">
    <property type="protein sequence ID" value="MCI4389195.1"/>
    <property type="molecule type" value="Genomic_DNA"/>
</dbReference>
<reference evidence="1 2" key="1">
    <citation type="journal article" date="2022" name="bioRxiv">
        <title>An ancient truncated duplication of the anti-Mullerian hormone receptor type 2 gene is a potential conserved master sex determinant in the Pangasiidae catfish family.</title>
        <authorList>
            <person name="Wen M."/>
            <person name="Pan Q."/>
            <person name="Jouanno E."/>
            <person name="Montfort J."/>
            <person name="Zahm M."/>
            <person name="Cabau C."/>
            <person name="Klopp C."/>
            <person name="Iampietro C."/>
            <person name="Roques C."/>
            <person name="Bouchez O."/>
            <person name="Castinel A."/>
            <person name="Donnadieu C."/>
            <person name="Parrinello H."/>
            <person name="Poncet C."/>
            <person name="Belmonte E."/>
            <person name="Gautier V."/>
            <person name="Avarre J.-C."/>
            <person name="Dugue R."/>
            <person name="Gustiano R."/>
            <person name="Ha T.T.T."/>
            <person name="Campet M."/>
            <person name="Sriphairoj K."/>
            <person name="Ribolli J."/>
            <person name="de Almeida F.L."/>
            <person name="Desvignes T."/>
            <person name="Postlethwait J.H."/>
            <person name="Bucao C.F."/>
            <person name="Robinson-Rechavi M."/>
            <person name="Bobe J."/>
            <person name="Herpin A."/>
            <person name="Guiguen Y."/>
        </authorList>
    </citation>
    <scope>NUCLEOTIDE SEQUENCE [LARGE SCALE GENOMIC DNA]</scope>
    <source>
        <strain evidence="1">YG-Dec2019</strain>
    </source>
</reference>